<dbReference type="Gramene" id="Bo9g151740.1">
    <property type="protein sequence ID" value="Bo9g151740.1"/>
    <property type="gene ID" value="Bo9g151740"/>
</dbReference>
<feature type="coiled-coil region" evidence="1">
    <location>
        <begin position="86"/>
        <end position="120"/>
    </location>
</feature>
<name>A0A0D3EDR7_BRAOL</name>
<dbReference type="AlphaFoldDB" id="A0A0D3EDR7"/>
<feature type="compositionally biased region" description="Basic and acidic residues" evidence="2">
    <location>
        <begin position="325"/>
        <end position="338"/>
    </location>
</feature>
<accession>A0A0D3EDR7</accession>
<dbReference type="Proteomes" id="UP000032141">
    <property type="component" value="Chromosome C9"/>
</dbReference>
<organism evidence="3 4">
    <name type="scientific">Brassica oleracea var. oleracea</name>
    <dbReference type="NCBI Taxonomy" id="109376"/>
    <lineage>
        <taxon>Eukaryota</taxon>
        <taxon>Viridiplantae</taxon>
        <taxon>Streptophyta</taxon>
        <taxon>Embryophyta</taxon>
        <taxon>Tracheophyta</taxon>
        <taxon>Spermatophyta</taxon>
        <taxon>Magnoliopsida</taxon>
        <taxon>eudicotyledons</taxon>
        <taxon>Gunneridae</taxon>
        <taxon>Pentapetalae</taxon>
        <taxon>rosids</taxon>
        <taxon>malvids</taxon>
        <taxon>Brassicales</taxon>
        <taxon>Brassicaceae</taxon>
        <taxon>Brassiceae</taxon>
        <taxon>Brassica</taxon>
    </lineage>
</organism>
<protein>
    <recommendedName>
        <fullName evidence="5">Myb-like domain-containing protein</fullName>
    </recommendedName>
</protein>
<reference evidence="3" key="2">
    <citation type="submission" date="2015-03" db="UniProtKB">
        <authorList>
            <consortium name="EnsemblPlants"/>
        </authorList>
    </citation>
    <scope>IDENTIFICATION</scope>
</reference>
<evidence type="ECO:0008006" key="5">
    <source>
        <dbReference type="Google" id="ProtNLM"/>
    </source>
</evidence>
<evidence type="ECO:0000313" key="4">
    <source>
        <dbReference type="Proteomes" id="UP000032141"/>
    </source>
</evidence>
<dbReference type="HOGENOM" id="CLU_012390_0_1_1"/>
<evidence type="ECO:0000313" key="3">
    <source>
        <dbReference type="EnsemblPlants" id="Bo9g151740.1"/>
    </source>
</evidence>
<evidence type="ECO:0000256" key="1">
    <source>
        <dbReference type="SAM" id="Coils"/>
    </source>
</evidence>
<dbReference type="PANTHER" id="PTHR45023">
    <property type="match status" value="1"/>
</dbReference>
<feature type="region of interest" description="Disordered" evidence="2">
    <location>
        <begin position="325"/>
        <end position="359"/>
    </location>
</feature>
<dbReference type="EnsemblPlants" id="Bo9g151740.1">
    <property type="protein sequence ID" value="Bo9g151740.1"/>
    <property type="gene ID" value="Bo9g151740"/>
</dbReference>
<evidence type="ECO:0000256" key="2">
    <source>
        <dbReference type="SAM" id="MobiDB-lite"/>
    </source>
</evidence>
<sequence>MLIPRKERIYADEANSSYCNALPVQYPPQPEADDGIPTTCYCGAQPVLGCSYTPKDPYRRYFTCHNADDGDCHVWKWWDVAVMEEMREFQRQVRDLKVQGNEIEQKLLSLEKTVHELSKEKSGVKLMELLQRVQRRVAFVGSFCNKNNGTDHPLTMANTSGYVNLLNSQIPIDLDSPEPIWFGSQVPDESGVKERRKWSPKEDKILIGAWLNTSKDPVVSNEQKADAFWNRIVDYYNASPHLVGTIPRKLRPCKQRWARINEQVSKFAGCYDAALREQRSGQNDDDVMKAALDIFFNNNGYKFTLDHCWRELRHDQKWCATHMAKDGGKEKRKPALEVDREEGEEGEPEGRTPGVKAAKAGCKKKKKSIREEELTKLQGVLEMKEKLSRHKVLDHLLAKTEPLSDMETSFKLKLMSEML</sequence>
<dbReference type="PANTHER" id="PTHR45023:SF4">
    <property type="entry name" value="GLYCINE-RICH PROTEIN-RELATED"/>
    <property type="match status" value="1"/>
</dbReference>
<reference evidence="3 4" key="1">
    <citation type="journal article" date="2014" name="Genome Biol.">
        <title>Transcriptome and methylome profiling reveals relics of genome dominance in the mesopolyploid Brassica oleracea.</title>
        <authorList>
            <person name="Parkin I.A."/>
            <person name="Koh C."/>
            <person name="Tang H."/>
            <person name="Robinson S.J."/>
            <person name="Kagale S."/>
            <person name="Clarke W.E."/>
            <person name="Town C.D."/>
            <person name="Nixon J."/>
            <person name="Krishnakumar V."/>
            <person name="Bidwell S.L."/>
            <person name="Denoeud F."/>
            <person name="Belcram H."/>
            <person name="Links M.G."/>
            <person name="Just J."/>
            <person name="Clarke C."/>
            <person name="Bender T."/>
            <person name="Huebert T."/>
            <person name="Mason A.S."/>
            <person name="Pires J.C."/>
            <person name="Barker G."/>
            <person name="Moore J."/>
            <person name="Walley P.G."/>
            <person name="Manoli S."/>
            <person name="Batley J."/>
            <person name="Edwards D."/>
            <person name="Nelson M.N."/>
            <person name="Wang X."/>
            <person name="Paterson A.H."/>
            <person name="King G."/>
            <person name="Bancroft I."/>
            <person name="Chalhoub B."/>
            <person name="Sharpe A.G."/>
        </authorList>
    </citation>
    <scope>NUCLEOTIDE SEQUENCE</scope>
    <source>
        <strain evidence="3 4">cv. TO1000</strain>
    </source>
</reference>
<proteinExistence type="predicted"/>
<keyword evidence="1" id="KW-0175">Coiled coil</keyword>
<keyword evidence="4" id="KW-1185">Reference proteome</keyword>